<gene>
    <name evidence="2" type="ORF">RN606_13600</name>
</gene>
<keyword evidence="1" id="KW-0175">Coiled coil</keyword>
<dbReference type="Proteomes" id="UP001304125">
    <property type="component" value="Chromosome"/>
</dbReference>
<evidence type="ECO:0000313" key="3">
    <source>
        <dbReference type="Proteomes" id="UP001304125"/>
    </source>
</evidence>
<dbReference type="AlphaFoldDB" id="A0AA96FA16"/>
<dbReference type="SUPFAM" id="SSF46689">
    <property type="entry name" value="Homeodomain-like"/>
    <property type="match status" value="1"/>
</dbReference>
<dbReference type="GO" id="GO:0003677">
    <property type="term" value="F:DNA binding"/>
    <property type="evidence" value="ECO:0007669"/>
    <property type="project" value="InterPro"/>
</dbReference>
<feature type="coiled-coil region" evidence="1">
    <location>
        <begin position="43"/>
        <end position="77"/>
    </location>
</feature>
<keyword evidence="3" id="KW-1185">Reference proteome</keyword>
<evidence type="ECO:0000256" key="1">
    <source>
        <dbReference type="SAM" id="Coils"/>
    </source>
</evidence>
<protein>
    <submittedName>
        <fullName evidence="2">Transposase</fullName>
    </submittedName>
</protein>
<reference evidence="2 3" key="1">
    <citation type="submission" date="2023-09" db="EMBL/GenBank/DDBJ databases">
        <title>Demequina sp. a novel bacteria isolated from Capsicum annuum.</title>
        <authorList>
            <person name="Humaira Z."/>
            <person name="Lee J."/>
            <person name="Cho D."/>
        </authorList>
    </citation>
    <scope>NUCLEOTIDE SEQUENCE [LARGE SCALE GENOMIC DNA]</scope>
    <source>
        <strain evidence="2 3">OYTSA14</strain>
    </source>
</reference>
<sequence>MLDLLAQGRSVASVAHDLDVSEQTIYNWRRQDRIDRGIEAGLTTAEKGELAAARKRISELETELAVARRAVDVLKEQTDPKGAVRRSK</sequence>
<organism evidence="2 3">
    <name type="scientific">Demequina capsici</name>
    <dbReference type="NCBI Taxonomy" id="3075620"/>
    <lineage>
        <taxon>Bacteria</taxon>
        <taxon>Bacillati</taxon>
        <taxon>Actinomycetota</taxon>
        <taxon>Actinomycetes</taxon>
        <taxon>Micrococcales</taxon>
        <taxon>Demequinaceae</taxon>
        <taxon>Demequina</taxon>
    </lineage>
</organism>
<dbReference type="InterPro" id="IPR009057">
    <property type="entry name" value="Homeodomain-like_sf"/>
</dbReference>
<proteinExistence type="predicted"/>
<dbReference type="RefSeq" id="WP_313498031.1">
    <property type="nucleotide sequence ID" value="NZ_CP134879.1"/>
</dbReference>
<dbReference type="GO" id="GO:0004803">
    <property type="term" value="F:transposase activity"/>
    <property type="evidence" value="ECO:0007669"/>
    <property type="project" value="InterPro"/>
</dbReference>
<evidence type="ECO:0000313" key="2">
    <source>
        <dbReference type="EMBL" id="WNM24380.1"/>
    </source>
</evidence>
<dbReference type="EMBL" id="CP134879">
    <property type="protein sequence ID" value="WNM24380.1"/>
    <property type="molecule type" value="Genomic_DNA"/>
</dbReference>
<dbReference type="GO" id="GO:0006313">
    <property type="term" value="P:DNA transposition"/>
    <property type="evidence" value="ECO:0007669"/>
    <property type="project" value="InterPro"/>
</dbReference>
<dbReference type="Gene3D" id="1.10.10.60">
    <property type="entry name" value="Homeodomain-like"/>
    <property type="match status" value="1"/>
</dbReference>
<name>A0AA96FA16_9MICO</name>
<dbReference type="InterPro" id="IPR002514">
    <property type="entry name" value="Transposase_8"/>
</dbReference>
<accession>A0AA96FA16</accession>
<dbReference type="Pfam" id="PF01527">
    <property type="entry name" value="HTH_Tnp_1"/>
    <property type="match status" value="1"/>
</dbReference>